<dbReference type="EMBL" id="LGBR01000001">
    <property type="protein sequence ID" value="KOY52402.1"/>
    <property type="molecule type" value="Genomic_DNA"/>
</dbReference>
<dbReference type="AlphaFoldDB" id="A0A0M9CH35"/>
<proteinExistence type="predicted"/>
<reference evidence="4 6" key="2">
    <citation type="submission" date="2016-10" db="EMBL/GenBank/DDBJ databases">
        <authorList>
            <person name="Varghese N."/>
            <person name="Submissions S."/>
        </authorList>
    </citation>
    <scope>NUCLEOTIDE SEQUENCE [LARGE SCALE GENOMIC DNA]</scope>
    <source>
        <strain evidence="4 6">DSW-5</strain>
    </source>
</reference>
<sequence length="143" mass="16827">MKFKSRKNIVFKLMTLFFFGISSFSIYRIFSGGIENYEFEMAEILLLLCTLYILWTYFGTQYELNKTELIYKSGLIRGKIKIESINEVETNKNVWYGIRPATAINGILVKYKKYDDVFISPKNEEKFVSKLLELNNKINISKN</sequence>
<reference evidence="3 5" key="1">
    <citation type="submission" date="2015-07" db="EMBL/GenBank/DDBJ databases">
        <title>Genome of Polaribacter dokdonenesis DSW-5, isolated from seawater off Dokdo in Korea.</title>
        <authorList>
            <person name="Yoon K."/>
            <person name="Song J.Y."/>
            <person name="Kim J.F."/>
        </authorList>
    </citation>
    <scope>NUCLEOTIDE SEQUENCE [LARGE SCALE GENOMIC DNA]</scope>
    <source>
        <strain evidence="3 5">DSW-5</strain>
    </source>
</reference>
<evidence type="ECO:0000313" key="5">
    <source>
        <dbReference type="Proteomes" id="UP000037716"/>
    </source>
</evidence>
<accession>A0A0M9CH35</accession>
<dbReference type="InterPro" id="IPR009589">
    <property type="entry name" value="PH_YyaB-like"/>
</dbReference>
<dbReference type="PATRIC" id="fig|1300348.6.peg.1962"/>
<evidence type="ECO:0000313" key="4">
    <source>
        <dbReference type="EMBL" id="SEE44846.1"/>
    </source>
</evidence>
<dbReference type="OrthoDB" id="1437824at2"/>
<organism evidence="3 5">
    <name type="scientific">Polaribacter dokdonensis DSW-5</name>
    <dbReference type="NCBI Taxonomy" id="1300348"/>
    <lineage>
        <taxon>Bacteria</taxon>
        <taxon>Pseudomonadati</taxon>
        <taxon>Bacteroidota</taxon>
        <taxon>Flavobacteriia</taxon>
        <taxon>Flavobacteriales</taxon>
        <taxon>Flavobacteriaceae</taxon>
    </lineage>
</organism>
<evidence type="ECO:0000313" key="6">
    <source>
        <dbReference type="Proteomes" id="UP000183071"/>
    </source>
</evidence>
<keyword evidence="1" id="KW-1133">Transmembrane helix</keyword>
<dbReference type="Proteomes" id="UP000037716">
    <property type="component" value="Unassembled WGS sequence"/>
</dbReference>
<keyword evidence="1" id="KW-0812">Transmembrane</keyword>
<keyword evidence="6" id="KW-1185">Reference proteome</keyword>
<feature type="transmembrane region" description="Helical" evidence="1">
    <location>
        <begin position="9"/>
        <end position="30"/>
    </location>
</feature>
<dbReference type="RefSeq" id="WP_053974504.1">
    <property type="nucleotide sequence ID" value="NZ_FNUE01000002.1"/>
</dbReference>
<comment type="caution">
    <text evidence="3">The sequence shown here is derived from an EMBL/GenBank/DDBJ whole genome shotgun (WGS) entry which is preliminary data.</text>
</comment>
<dbReference type="STRING" id="1300348.I602_1962"/>
<dbReference type="GO" id="GO:0030153">
    <property type="term" value="P:bacteriocin immunity"/>
    <property type="evidence" value="ECO:0007669"/>
    <property type="project" value="InterPro"/>
</dbReference>
<keyword evidence="1" id="KW-0472">Membrane</keyword>
<evidence type="ECO:0000259" key="2">
    <source>
        <dbReference type="Pfam" id="PF06713"/>
    </source>
</evidence>
<protein>
    <submittedName>
        <fullName evidence="3">DUF1200 domain containing protein</fullName>
    </submittedName>
    <submittedName>
        <fullName evidence="4">PH domain-containing protein</fullName>
    </submittedName>
</protein>
<feature type="domain" description="Uncharacterized protein YyaB-like PH" evidence="2">
    <location>
        <begin position="60"/>
        <end position="135"/>
    </location>
</feature>
<feature type="transmembrane region" description="Helical" evidence="1">
    <location>
        <begin position="42"/>
        <end position="60"/>
    </location>
</feature>
<dbReference type="Pfam" id="PF06713">
    <property type="entry name" value="bPH_4"/>
    <property type="match status" value="1"/>
</dbReference>
<name>A0A0M9CH35_9FLAO</name>
<dbReference type="EMBL" id="FNUE01000002">
    <property type="protein sequence ID" value="SEE44846.1"/>
    <property type="molecule type" value="Genomic_DNA"/>
</dbReference>
<evidence type="ECO:0000313" key="3">
    <source>
        <dbReference type="EMBL" id="KOY52402.1"/>
    </source>
</evidence>
<evidence type="ECO:0000256" key="1">
    <source>
        <dbReference type="SAM" id="Phobius"/>
    </source>
</evidence>
<gene>
    <name evidence="3" type="ORF">I602_1962</name>
    <name evidence="4" type="ORF">SAMN05444353_1732</name>
</gene>
<dbReference type="Proteomes" id="UP000183071">
    <property type="component" value="Unassembled WGS sequence"/>
</dbReference>